<name>A0ABR1G9U1_AURAN</name>
<proteinExistence type="predicted"/>
<dbReference type="Proteomes" id="UP001363151">
    <property type="component" value="Unassembled WGS sequence"/>
</dbReference>
<gene>
    <name evidence="2" type="ORF">SO694_00004643</name>
</gene>
<accession>A0ABR1G9U1</accession>
<feature type="compositionally biased region" description="Low complexity" evidence="1">
    <location>
        <begin position="44"/>
        <end position="69"/>
    </location>
</feature>
<evidence type="ECO:0008006" key="4">
    <source>
        <dbReference type="Google" id="ProtNLM"/>
    </source>
</evidence>
<evidence type="ECO:0000313" key="3">
    <source>
        <dbReference type="Proteomes" id="UP001363151"/>
    </source>
</evidence>
<protein>
    <recommendedName>
        <fullName evidence="4">Selenoprotein O</fullName>
    </recommendedName>
</protein>
<dbReference type="EMBL" id="JBBJCI010000040">
    <property type="protein sequence ID" value="KAK7249772.1"/>
    <property type="molecule type" value="Genomic_DNA"/>
</dbReference>
<sequence>MDAANPAFVPREWMLVEAYEAAERGDGAVVDRLAALFRRPYAEDQAQADSARASAARPTTRTLPAASAG</sequence>
<evidence type="ECO:0000313" key="2">
    <source>
        <dbReference type="EMBL" id="KAK7249772.1"/>
    </source>
</evidence>
<evidence type="ECO:0000256" key="1">
    <source>
        <dbReference type="SAM" id="MobiDB-lite"/>
    </source>
</evidence>
<keyword evidence="3" id="KW-1185">Reference proteome</keyword>
<organism evidence="2 3">
    <name type="scientific">Aureococcus anophagefferens</name>
    <name type="common">Harmful bloom alga</name>
    <dbReference type="NCBI Taxonomy" id="44056"/>
    <lineage>
        <taxon>Eukaryota</taxon>
        <taxon>Sar</taxon>
        <taxon>Stramenopiles</taxon>
        <taxon>Ochrophyta</taxon>
        <taxon>Pelagophyceae</taxon>
        <taxon>Pelagomonadales</taxon>
        <taxon>Pelagomonadaceae</taxon>
        <taxon>Aureococcus</taxon>
    </lineage>
</organism>
<reference evidence="2 3" key="1">
    <citation type="submission" date="2024-03" db="EMBL/GenBank/DDBJ databases">
        <title>Aureococcus anophagefferens CCMP1851 and Kratosvirus quantuckense: Draft genome of a second virus-susceptible host strain in the model system.</title>
        <authorList>
            <person name="Chase E."/>
            <person name="Truchon A.R."/>
            <person name="Schepens W."/>
            <person name="Wilhelm S.W."/>
        </authorList>
    </citation>
    <scope>NUCLEOTIDE SEQUENCE [LARGE SCALE GENOMIC DNA]</scope>
    <source>
        <strain evidence="2 3">CCMP1851</strain>
    </source>
</reference>
<comment type="caution">
    <text evidence="2">The sequence shown here is derived from an EMBL/GenBank/DDBJ whole genome shotgun (WGS) entry which is preliminary data.</text>
</comment>
<feature type="region of interest" description="Disordered" evidence="1">
    <location>
        <begin position="43"/>
        <end position="69"/>
    </location>
</feature>